<dbReference type="CDD" id="cd00229">
    <property type="entry name" value="SGNH_hydrolase"/>
    <property type="match status" value="1"/>
</dbReference>
<keyword evidence="4" id="KW-1185">Reference proteome</keyword>
<feature type="compositionally biased region" description="Polar residues" evidence="1">
    <location>
        <begin position="94"/>
        <end position="114"/>
    </location>
</feature>
<organism evidence="3 4">
    <name type="scientific">Humicola insolens</name>
    <name type="common">Soft-rot fungus</name>
    <dbReference type="NCBI Taxonomy" id="85995"/>
    <lineage>
        <taxon>Eukaryota</taxon>
        <taxon>Fungi</taxon>
        <taxon>Dikarya</taxon>
        <taxon>Ascomycota</taxon>
        <taxon>Pezizomycotina</taxon>
        <taxon>Sordariomycetes</taxon>
        <taxon>Sordariomycetidae</taxon>
        <taxon>Sordariales</taxon>
        <taxon>Chaetomiaceae</taxon>
        <taxon>Mycothermus</taxon>
    </lineage>
</organism>
<dbReference type="InterPro" id="IPR013830">
    <property type="entry name" value="SGNH_hydro"/>
</dbReference>
<dbReference type="Proteomes" id="UP001583172">
    <property type="component" value="Unassembled WGS sequence"/>
</dbReference>
<dbReference type="Pfam" id="PF13472">
    <property type="entry name" value="Lipase_GDSL_2"/>
    <property type="match status" value="1"/>
</dbReference>
<accession>A0ABR3V3V0</accession>
<dbReference type="PANTHER" id="PTHR30383:SF19">
    <property type="entry name" value="FIBRONECTIN TYPE-III DOMAIN-CONTAINING PROTEIN"/>
    <property type="match status" value="1"/>
</dbReference>
<name>A0ABR3V3V0_HUMIN</name>
<dbReference type="PANTHER" id="PTHR30383">
    <property type="entry name" value="THIOESTERASE 1/PROTEASE 1/LYSOPHOSPHOLIPASE L1"/>
    <property type="match status" value="1"/>
</dbReference>
<dbReference type="Gene3D" id="3.40.50.1110">
    <property type="entry name" value="SGNH hydrolase"/>
    <property type="match status" value="1"/>
</dbReference>
<dbReference type="InterPro" id="IPR051532">
    <property type="entry name" value="Ester_Hydrolysis_Enzymes"/>
</dbReference>
<dbReference type="EMBL" id="JAZGSY010000408">
    <property type="protein sequence ID" value="KAL1836458.1"/>
    <property type="molecule type" value="Genomic_DNA"/>
</dbReference>
<evidence type="ECO:0000256" key="1">
    <source>
        <dbReference type="SAM" id="MobiDB-lite"/>
    </source>
</evidence>
<protein>
    <recommendedName>
        <fullName evidence="2">SGNH hydrolase-type esterase domain-containing protein</fullName>
    </recommendedName>
</protein>
<evidence type="ECO:0000313" key="4">
    <source>
        <dbReference type="Proteomes" id="UP001583172"/>
    </source>
</evidence>
<evidence type="ECO:0000259" key="2">
    <source>
        <dbReference type="Pfam" id="PF13472"/>
    </source>
</evidence>
<evidence type="ECO:0000313" key="3">
    <source>
        <dbReference type="EMBL" id="KAL1836458.1"/>
    </source>
</evidence>
<proteinExistence type="predicted"/>
<feature type="region of interest" description="Disordered" evidence="1">
    <location>
        <begin position="74"/>
        <end position="148"/>
    </location>
</feature>
<comment type="caution">
    <text evidence="3">The sequence shown here is derived from an EMBL/GenBank/DDBJ whole genome shotgun (WGS) entry which is preliminary data.</text>
</comment>
<reference evidence="3 4" key="1">
    <citation type="journal article" date="2024" name="Commun. Biol.">
        <title>Comparative genomic analysis of thermophilic fungi reveals convergent evolutionary adaptations and gene losses.</title>
        <authorList>
            <person name="Steindorff A.S."/>
            <person name="Aguilar-Pontes M.V."/>
            <person name="Robinson A.J."/>
            <person name="Andreopoulos B."/>
            <person name="LaButti K."/>
            <person name="Kuo A."/>
            <person name="Mondo S."/>
            <person name="Riley R."/>
            <person name="Otillar R."/>
            <person name="Haridas S."/>
            <person name="Lipzen A."/>
            <person name="Grimwood J."/>
            <person name="Schmutz J."/>
            <person name="Clum A."/>
            <person name="Reid I.D."/>
            <person name="Moisan M.C."/>
            <person name="Butler G."/>
            <person name="Nguyen T.T.M."/>
            <person name="Dewar K."/>
            <person name="Conant G."/>
            <person name="Drula E."/>
            <person name="Henrissat B."/>
            <person name="Hansel C."/>
            <person name="Singer S."/>
            <person name="Hutchinson M.I."/>
            <person name="de Vries R.P."/>
            <person name="Natvig D.O."/>
            <person name="Powell A.J."/>
            <person name="Tsang A."/>
            <person name="Grigoriev I.V."/>
        </authorList>
    </citation>
    <scope>NUCLEOTIDE SEQUENCE [LARGE SCALE GENOMIC DNA]</scope>
    <source>
        <strain evidence="3 4">CBS 620.91</strain>
    </source>
</reference>
<sequence>MATTTTPRRRLRILCFGDSLTAGYSSWGAVYHPYREKLEQMLTMAFPDLDVSTVDDGMPGDTVRLGFRGRMLKHFPEPKTKKPPPTTTTMTTTSGITQKGNANAARSNGTNEVNGINGIKRNNEADLEQPSDAAASDPDPEDDDDTKPYDWAIVLGGTNDIAMGYSPADIFSALKKVWDIPLSRNCKVLALTVPEAGLHGKLRQEIDAERNHLNALIRGYRREGFHVYDLNRHVTYFSMPEADRRRFWDDHIHFTPAGYDLMGNKVGIALVSLLARQRGLEPQRPQQKRRKLFKDDERKFEEEVEDPKAIDRGYVVVRYVDLE</sequence>
<feature type="domain" description="SGNH hydrolase-type esterase" evidence="2">
    <location>
        <begin position="105"/>
        <end position="261"/>
    </location>
</feature>
<gene>
    <name evidence="3" type="ORF">VTJ49DRAFT_5133</name>
</gene>
<dbReference type="SUPFAM" id="SSF52266">
    <property type="entry name" value="SGNH hydrolase"/>
    <property type="match status" value="1"/>
</dbReference>
<dbReference type="InterPro" id="IPR036514">
    <property type="entry name" value="SGNH_hydro_sf"/>
</dbReference>